<dbReference type="Proteomes" id="UP000277204">
    <property type="component" value="Unassembled WGS sequence"/>
</dbReference>
<name>A0A183MXR4_9TREM</name>
<keyword evidence="2" id="KW-1185">Reference proteome</keyword>
<dbReference type="EMBL" id="UZAI01018473">
    <property type="protein sequence ID" value="VDP37320.1"/>
    <property type="molecule type" value="Genomic_DNA"/>
</dbReference>
<proteinExistence type="predicted"/>
<protein>
    <submittedName>
        <fullName evidence="1">Uncharacterized protein</fullName>
    </submittedName>
</protein>
<sequence>MLLCFGHEEETASHTYAVALILSKEPRTVTIGWDSHGYTFVKASFKTMKEETEMNAIQCYAPTSDSNKDV</sequence>
<gene>
    <name evidence="1" type="ORF">SMRZ_LOCUS20839</name>
</gene>
<evidence type="ECO:0000313" key="2">
    <source>
        <dbReference type="Proteomes" id="UP000277204"/>
    </source>
</evidence>
<reference evidence="1 2" key="1">
    <citation type="submission" date="2018-11" db="EMBL/GenBank/DDBJ databases">
        <authorList>
            <consortium name="Pathogen Informatics"/>
        </authorList>
    </citation>
    <scope>NUCLEOTIDE SEQUENCE [LARGE SCALE GENOMIC DNA]</scope>
    <source>
        <strain evidence="1 2">Zambia</strain>
    </source>
</reference>
<accession>A0A183MXR4</accession>
<dbReference type="AlphaFoldDB" id="A0A183MXR4"/>
<organism evidence="1 2">
    <name type="scientific">Schistosoma margrebowiei</name>
    <dbReference type="NCBI Taxonomy" id="48269"/>
    <lineage>
        <taxon>Eukaryota</taxon>
        <taxon>Metazoa</taxon>
        <taxon>Spiralia</taxon>
        <taxon>Lophotrochozoa</taxon>
        <taxon>Platyhelminthes</taxon>
        <taxon>Trematoda</taxon>
        <taxon>Digenea</taxon>
        <taxon>Strigeidida</taxon>
        <taxon>Schistosomatoidea</taxon>
        <taxon>Schistosomatidae</taxon>
        <taxon>Schistosoma</taxon>
    </lineage>
</organism>
<evidence type="ECO:0000313" key="1">
    <source>
        <dbReference type="EMBL" id="VDP37320.1"/>
    </source>
</evidence>